<evidence type="ECO:0000313" key="4">
    <source>
        <dbReference type="Proteomes" id="UP001254564"/>
    </source>
</evidence>
<dbReference type="InterPro" id="IPR011836">
    <property type="entry name" value="YhdP"/>
</dbReference>
<gene>
    <name evidence="3" type="ORF">QC823_03775</name>
</gene>
<dbReference type="PANTHER" id="PTHR38690:SF1">
    <property type="entry name" value="PROTEASE"/>
    <property type="match status" value="1"/>
</dbReference>
<evidence type="ECO:0000256" key="1">
    <source>
        <dbReference type="SAM" id="Phobius"/>
    </source>
</evidence>
<dbReference type="PANTHER" id="PTHR38690">
    <property type="entry name" value="PROTEASE-RELATED"/>
    <property type="match status" value="1"/>
</dbReference>
<sequence length="1216" mass="132265">MTLSMLRKWLLLMLALCLGTLAVILLLLRLLMSQADYLTPRVEALLEARIGAPVNIDGLSVSLARNDPQLRLTGVTATTEEGEPLFALERLNLQLDSWASFSTRTPVFNHAYVQGFAVHLYQGSGMQWQWPEPATLPIAAEPTVDLDTLDTWVGLLLRQRLQVQETRIVLHGREESVTLTAPSLVLTGDERRTQLEGEVTIATGAAEEAPDALPAAYMRAEVQPGNQGMRNFSAALQLDMQLDHLATLMEIIQPEEAPQFAEIDGDVSLWGRWSEGMLQEVRLDADIPELTLRQSYQLALLRNISAQGIWQRRGDGGQAWLSGDAENVEWSRPEQVGDRPALPRHWYLSHQPGKWELRTSGFELASLAAWHRYITLPESLTRVLRTLNPRGNVTGFSLGQRAGEWRVDAAIRDLKASPWGRAPGGGPFDAWVQARDQRGRVLFSSAGESSLNFPELFDEPLSLDHAQGEVQWVYDGPTALVSGKQLEIEWNGASLTGGFGLVNAEGRGRFGLDLAFSDVDALNRPLTSWLPMALMAPDLTEWLSRDIHGYVDHGSLTVGVPYGSQIEDTSTTTELDLAIEQGAIPIAPGWPMLTDVMGQLHWNSSEGLNATVEHAQSEGVVAKNAQITLRDEALHVDGDLEATGASVLRFLQAAPLISPTVLEQIEASGTIDAALALSLPLKNPEALSVDIEATPELSLLRYKPLALSLNDVTGDLRWRQQGAQSDLLGSATGRLWGNRLSATFQPNKNIAFEGEVAAGELLAFAGANPSALPFSGQATWQGQLDWGGMPHLQLESDWHGVSIDLPPPLRKTADERWPWSLSANLSRARIESYLGDFAHLRAQVLDGSMAGALHLGDAANAAPRWPEQTGWRIDVLTDALNGQLRYDAGERGPVDITVSQLNLDKVLALVNQPRRISSTSVTDEPSAWLQEVQTQVPAPASLPGWLAELPVGRLRIADITLGPERFGPLTAYWQSDENGLSLSPVGLTLGQISARGELFWTGTSMTSDTRADITLQGADIGTAFERLNQPVALRSKRTDVTANLTWPGAPWQFSLSRAGGDITLDLRDGRFVTLNSTPARLVGLLNFDNILRRLRLDFSDVTGEGTAFDYVQGQADVAGGELLLRGPLEIEAPAASIRLSGSVDLVQRELDQRLDVSLPISQSLPFAAIAAGAPVVGGALFIAHSLFGDTLSRATTIHYRVTGPWAAPIVTLEGSR</sequence>
<evidence type="ECO:0000313" key="3">
    <source>
        <dbReference type="EMBL" id="MDR5898110.1"/>
    </source>
</evidence>
<comment type="caution">
    <text evidence="3">The sequence shown here is derived from an EMBL/GenBank/DDBJ whole genome shotgun (WGS) entry which is preliminary data.</text>
</comment>
<name>A0ABU1H1C0_9GAMM</name>
<accession>A0ABU1H1C0</accession>
<keyword evidence="4" id="KW-1185">Reference proteome</keyword>
<evidence type="ECO:0000259" key="2">
    <source>
        <dbReference type="Pfam" id="PF13116"/>
    </source>
</evidence>
<dbReference type="EMBL" id="JARWAN010000004">
    <property type="protein sequence ID" value="MDR5898110.1"/>
    <property type="molecule type" value="Genomic_DNA"/>
</dbReference>
<proteinExistence type="predicted"/>
<dbReference type="Proteomes" id="UP001254564">
    <property type="component" value="Unassembled WGS sequence"/>
</dbReference>
<protein>
    <submittedName>
        <fullName evidence="3">AsmA-like C-terminal region-containing protein</fullName>
    </submittedName>
</protein>
<dbReference type="Pfam" id="PF13116">
    <property type="entry name" value="YhdP"/>
    <property type="match status" value="2"/>
</dbReference>
<keyword evidence="1" id="KW-1133">Transmembrane helix</keyword>
<organism evidence="3 4">
    <name type="scientific">Vreelandella vilamensis</name>
    <dbReference type="NCBI Taxonomy" id="531309"/>
    <lineage>
        <taxon>Bacteria</taxon>
        <taxon>Pseudomonadati</taxon>
        <taxon>Pseudomonadota</taxon>
        <taxon>Gammaproteobacteria</taxon>
        <taxon>Oceanospirillales</taxon>
        <taxon>Halomonadaceae</taxon>
        <taxon>Vreelandella</taxon>
    </lineage>
</organism>
<feature type="domain" description="YhdP central" evidence="2">
    <location>
        <begin position="5"/>
        <end position="857"/>
    </location>
</feature>
<feature type="transmembrane region" description="Helical" evidence="1">
    <location>
        <begin position="1164"/>
        <end position="1183"/>
    </location>
</feature>
<feature type="domain" description="YhdP central" evidence="2">
    <location>
        <begin position="867"/>
        <end position="1210"/>
    </location>
</feature>
<keyword evidence="1" id="KW-0812">Transmembrane</keyword>
<dbReference type="RefSeq" id="WP_309655021.1">
    <property type="nucleotide sequence ID" value="NZ_JARWAN010000004.1"/>
</dbReference>
<dbReference type="InterPro" id="IPR025263">
    <property type="entry name" value="YhdP_central"/>
</dbReference>
<reference evidence="3 4" key="1">
    <citation type="submission" date="2023-04" db="EMBL/GenBank/DDBJ databases">
        <title>A long-awaited taxogenomic arrangement of the family Halomonadaceae.</title>
        <authorList>
            <person name="De La Haba R."/>
            <person name="Chuvochina M."/>
            <person name="Wittouck S."/>
            <person name="Arahal D.R."/>
            <person name="Sanchez-Porro C."/>
            <person name="Hugenholtz P."/>
            <person name="Ventosa A."/>
        </authorList>
    </citation>
    <scope>NUCLEOTIDE SEQUENCE [LARGE SCALE GENOMIC DNA]</scope>
    <source>
        <strain evidence="3 4">DSM 21020</strain>
    </source>
</reference>
<keyword evidence="1" id="KW-0472">Membrane</keyword>